<feature type="domain" description="SCP2" evidence="1">
    <location>
        <begin position="50"/>
        <end position="138"/>
    </location>
</feature>
<reference evidence="2 3" key="1">
    <citation type="submission" date="2024-01" db="EMBL/GenBank/DDBJ databases">
        <title>Multi-omics insights into the function and evolution of sodium benzoate biodegradation pathways in Benzoatithermus flavus gen. nov., sp. nov. from hot spring.</title>
        <authorList>
            <person name="Hu C.-J."/>
            <person name="Li W.-J."/>
        </authorList>
    </citation>
    <scope>NUCLEOTIDE SEQUENCE [LARGE SCALE GENOMIC DNA]</scope>
    <source>
        <strain evidence="2 3">SYSU G07066</strain>
    </source>
</reference>
<dbReference type="Proteomes" id="UP001375743">
    <property type="component" value="Unassembled WGS sequence"/>
</dbReference>
<sequence length="221" mass="24035">MASSRSLEPPLSPVLLAGLVLRPLPLAPLQMALDAALGAMRRRHPAVFEKMAEAGEPSFLIDAIDLPLAFRLHFRRRGPRLLATRSKHDDGATATVRGPFRLLLALLEGRLDGDALFFSRELIVEGDTEAVLALRNAVDGTGIELVRDLPAAFGPLAGMAGRALGLAQRLHERLDHDLGLLQQALTAPLRHRQAGAEARLARIEQRLEGLARSVERRRSVA</sequence>
<evidence type="ECO:0000259" key="1">
    <source>
        <dbReference type="Pfam" id="PF02036"/>
    </source>
</evidence>
<evidence type="ECO:0000313" key="3">
    <source>
        <dbReference type="Proteomes" id="UP001375743"/>
    </source>
</evidence>
<proteinExistence type="predicted"/>
<dbReference type="InterPro" id="IPR003033">
    <property type="entry name" value="SCP2_sterol-bd_dom"/>
</dbReference>
<evidence type="ECO:0000313" key="2">
    <source>
        <dbReference type="EMBL" id="MEK0081980.1"/>
    </source>
</evidence>
<comment type="caution">
    <text evidence="2">The sequence shown here is derived from an EMBL/GenBank/DDBJ whole genome shotgun (WGS) entry which is preliminary data.</text>
</comment>
<gene>
    <name evidence="2" type="ORF">U1T56_02360</name>
</gene>
<accession>A0ABU8XL87</accession>
<dbReference type="RefSeq" id="WP_418157819.1">
    <property type="nucleotide sequence ID" value="NZ_JBBLZC010000001.1"/>
</dbReference>
<organism evidence="2 3">
    <name type="scientific">Benzoatithermus flavus</name>
    <dbReference type="NCBI Taxonomy" id="3108223"/>
    <lineage>
        <taxon>Bacteria</taxon>
        <taxon>Pseudomonadati</taxon>
        <taxon>Pseudomonadota</taxon>
        <taxon>Alphaproteobacteria</taxon>
        <taxon>Geminicoccales</taxon>
        <taxon>Geminicoccaceae</taxon>
        <taxon>Benzoatithermus</taxon>
    </lineage>
</organism>
<dbReference type="InterPro" id="IPR036527">
    <property type="entry name" value="SCP2_sterol-bd_dom_sf"/>
</dbReference>
<keyword evidence="3" id="KW-1185">Reference proteome</keyword>
<protein>
    <submittedName>
        <fullName evidence="2">SCP2 sterol-binding domain-containing protein</fullName>
    </submittedName>
</protein>
<dbReference type="Pfam" id="PF02036">
    <property type="entry name" value="SCP2"/>
    <property type="match status" value="1"/>
</dbReference>
<dbReference type="EMBL" id="JBBLZC010000001">
    <property type="protein sequence ID" value="MEK0081980.1"/>
    <property type="molecule type" value="Genomic_DNA"/>
</dbReference>
<dbReference type="SUPFAM" id="SSF55718">
    <property type="entry name" value="SCP-like"/>
    <property type="match status" value="1"/>
</dbReference>
<name>A0ABU8XL87_9PROT</name>